<gene>
    <name evidence="1" type="ORF">BFL28_08430</name>
</gene>
<dbReference type="PANTHER" id="PTHR12922">
    <property type="entry name" value="UBIQUINONE BIOSYNTHESIS PROTEIN"/>
    <property type="match status" value="1"/>
</dbReference>
<organism evidence="1 2">
    <name type="scientific">Sphingomonas turrisvirgatae</name>
    <dbReference type="NCBI Taxonomy" id="1888892"/>
    <lineage>
        <taxon>Bacteria</taxon>
        <taxon>Pseudomonadati</taxon>
        <taxon>Pseudomonadota</taxon>
        <taxon>Alphaproteobacteria</taxon>
        <taxon>Sphingomonadales</taxon>
        <taxon>Sphingomonadaceae</taxon>
        <taxon>Sphingomonas</taxon>
    </lineage>
</organism>
<keyword evidence="1" id="KW-0830">Ubiquinone</keyword>
<protein>
    <submittedName>
        <fullName evidence="1">Ubiquinone biosynthesis protein</fullName>
    </submittedName>
</protein>
<dbReference type="Proteomes" id="UP000094487">
    <property type="component" value="Unassembled WGS sequence"/>
</dbReference>
<dbReference type="AlphaFoldDB" id="A0A1E3M197"/>
<dbReference type="EMBL" id="MDDS01000003">
    <property type="protein sequence ID" value="ODP39769.1"/>
    <property type="molecule type" value="Genomic_DNA"/>
</dbReference>
<dbReference type="InterPro" id="IPR007715">
    <property type="entry name" value="Coq4"/>
</dbReference>
<evidence type="ECO:0000313" key="1">
    <source>
        <dbReference type="EMBL" id="ODP39769.1"/>
    </source>
</evidence>
<evidence type="ECO:0000313" key="2">
    <source>
        <dbReference type="Proteomes" id="UP000094487"/>
    </source>
</evidence>
<comment type="caution">
    <text evidence="1">The sequence shown here is derived from an EMBL/GenBank/DDBJ whole genome shotgun (WGS) entry which is preliminary data.</text>
</comment>
<sequence length="251" mass="28115">MASPALDPIDWTKTPKREWGTALRALVRLLRNADDTIQVFRIMRALNGDIAGRNYRRLLKTPNGGRLAYQRLELAERLSDRDWIDSFPAGTVAAAYRDFLDRTGYSAQGLVELSTAEGIGAQAEHPHAWFGRRERDVHDIWHILTGYQADEPLGEACLAAFSYGQTKGLGWVFIAGGAALKSLRITGKTSFARAVIEGYRRGKRAKWLSAEDYEQLLAEPLDQARKRLGIVPTLAYDKAQAELREMRKTGI</sequence>
<dbReference type="PANTHER" id="PTHR12922:SF7">
    <property type="entry name" value="UBIQUINONE BIOSYNTHESIS PROTEIN COQ4 HOMOLOG, MITOCHONDRIAL"/>
    <property type="match status" value="1"/>
</dbReference>
<dbReference type="GO" id="GO:0006744">
    <property type="term" value="P:ubiquinone biosynthetic process"/>
    <property type="evidence" value="ECO:0007669"/>
    <property type="project" value="InterPro"/>
</dbReference>
<dbReference type="Pfam" id="PF05019">
    <property type="entry name" value="Coq4"/>
    <property type="match status" value="1"/>
</dbReference>
<keyword evidence="2" id="KW-1185">Reference proteome</keyword>
<accession>A0A1E3M197</accession>
<dbReference type="STRING" id="1888892.BFL28_08430"/>
<dbReference type="OrthoDB" id="9775927at2"/>
<name>A0A1E3M197_9SPHN</name>
<reference evidence="1 2" key="1">
    <citation type="submission" date="2016-08" db="EMBL/GenBank/DDBJ databases">
        <title>Draft genome of the agarase producing Sphingomonas sp. MCT13.</title>
        <authorList>
            <person name="D'Andrea M.M."/>
            <person name="Rossolini G.M."/>
            <person name="Thaller M.C."/>
        </authorList>
    </citation>
    <scope>NUCLEOTIDE SEQUENCE [LARGE SCALE GENOMIC DNA]</scope>
    <source>
        <strain evidence="1 2">MCT13</strain>
    </source>
</reference>
<proteinExistence type="predicted"/>